<reference evidence="1" key="1">
    <citation type="submission" date="2019-06" db="EMBL/GenBank/DDBJ databases">
        <title>Complete genome sequence of Methylogaea oryzae strain JCM16910.</title>
        <authorList>
            <person name="Asakawa S."/>
        </authorList>
    </citation>
    <scope>NUCLEOTIDE SEQUENCE</scope>
    <source>
        <strain evidence="1">E10</strain>
    </source>
</reference>
<evidence type="ECO:0000313" key="2">
    <source>
        <dbReference type="Proteomes" id="UP000824988"/>
    </source>
</evidence>
<evidence type="ECO:0000313" key="1">
    <source>
        <dbReference type="EMBL" id="BBL71943.1"/>
    </source>
</evidence>
<gene>
    <name evidence="1" type="ORF">MoryE10_25490</name>
</gene>
<dbReference type="EMBL" id="AP019782">
    <property type="protein sequence ID" value="BBL71943.1"/>
    <property type="molecule type" value="Genomic_DNA"/>
</dbReference>
<sequence>MSRPVWIALLAASWLGVADAETIGLRFVVSDRLAQSAAQRGATEAKLAGYTEQLNAYLHDSQVELAAEIVQIEFAPIANRDALAVLADMEGERGGFEALFAKADEFGADYTFAVLDDLMLHGKRGCGRGYAVNKTVAEIADTRRAFAVLDIACGAHTLAHELGHLLGLNHGALVDACLPGKGHSTALTPYANGYAQGVCDKQPQPGEFGTIMVGGFMQEINGDGHSSLPLFSNPRLRDPRCGSQGVCGDAASADAARAMNEHRRYYAAHEEPDAHALRYGNRGLAQCLADRYRGKEIDELEELRCPAMGIESLAGLERLTALKRIDLSANPIVDAAPLLALDASRVEWIDVSGARIDAASWSELQRRFEGKLKPP</sequence>
<organism evidence="1 2">
    <name type="scientific">Methylogaea oryzae</name>
    <dbReference type="NCBI Taxonomy" id="1295382"/>
    <lineage>
        <taxon>Bacteria</taxon>
        <taxon>Pseudomonadati</taxon>
        <taxon>Pseudomonadota</taxon>
        <taxon>Gammaproteobacteria</taxon>
        <taxon>Methylococcales</taxon>
        <taxon>Methylococcaceae</taxon>
        <taxon>Methylogaea</taxon>
    </lineage>
</organism>
<proteinExistence type="predicted"/>
<keyword evidence="2" id="KW-1185">Reference proteome</keyword>
<protein>
    <submittedName>
        <fullName evidence="1">Uncharacterized protein</fullName>
    </submittedName>
</protein>
<dbReference type="Proteomes" id="UP000824988">
    <property type="component" value="Chromosome"/>
</dbReference>
<accession>A0A8D4VQ11</accession>
<dbReference type="KEGG" id="moz:MoryE10_25490"/>
<name>A0A8D4VQ11_9GAMM</name>
<dbReference type="AlphaFoldDB" id="A0A8D4VQ11"/>
<dbReference type="RefSeq" id="WP_221047272.1">
    <property type="nucleotide sequence ID" value="NZ_AP019782.1"/>
</dbReference>